<dbReference type="PANTHER" id="PTHR11426">
    <property type="entry name" value="HISTONE H3"/>
    <property type="match status" value="1"/>
</dbReference>
<reference evidence="5" key="1">
    <citation type="submission" date="2022-11" db="UniProtKB">
        <authorList>
            <consortium name="WormBaseParasite"/>
        </authorList>
    </citation>
    <scope>IDENTIFICATION</scope>
</reference>
<dbReference type="Proteomes" id="UP000887577">
    <property type="component" value="Unplaced"/>
</dbReference>
<name>A0A914Z886_9BILA</name>
<proteinExistence type="inferred from homology"/>
<dbReference type="AlphaFoldDB" id="A0A914Z886"/>
<accession>A0A914Z886</accession>
<comment type="similarity">
    <text evidence="1">Belongs to the histone H3 family.</text>
</comment>
<evidence type="ECO:0000313" key="4">
    <source>
        <dbReference type="Proteomes" id="UP000887577"/>
    </source>
</evidence>
<feature type="compositionally biased region" description="Basic residues" evidence="2">
    <location>
        <begin position="1"/>
        <end position="11"/>
    </location>
</feature>
<dbReference type="GO" id="GO:0003677">
    <property type="term" value="F:DNA binding"/>
    <property type="evidence" value="ECO:0007669"/>
    <property type="project" value="InterPro"/>
</dbReference>
<dbReference type="GO" id="GO:0046982">
    <property type="term" value="F:protein heterodimerization activity"/>
    <property type="evidence" value="ECO:0007669"/>
    <property type="project" value="InterPro"/>
</dbReference>
<organism evidence="4 5">
    <name type="scientific">Panagrolaimus superbus</name>
    <dbReference type="NCBI Taxonomy" id="310955"/>
    <lineage>
        <taxon>Eukaryota</taxon>
        <taxon>Metazoa</taxon>
        <taxon>Ecdysozoa</taxon>
        <taxon>Nematoda</taxon>
        <taxon>Chromadorea</taxon>
        <taxon>Rhabditida</taxon>
        <taxon>Tylenchina</taxon>
        <taxon>Panagrolaimomorpha</taxon>
        <taxon>Panagrolaimoidea</taxon>
        <taxon>Panagrolaimidae</taxon>
        <taxon>Panagrolaimus</taxon>
    </lineage>
</organism>
<dbReference type="InterPro" id="IPR000164">
    <property type="entry name" value="Histone_H3/CENP-A"/>
</dbReference>
<protein>
    <submittedName>
        <fullName evidence="5">Histone H2A/H2B/H3 domain-containing protein</fullName>
    </submittedName>
</protein>
<keyword evidence="4" id="KW-1185">Reference proteome</keyword>
<dbReference type="WBParaSite" id="PSU_v2.g6467.t1">
    <property type="protein sequence ID" value="PSU_v2.g6467.t1"/>
    <property type="gene ID" value="PSU_v2.g6467"/>
</dbReference>
<dbReference type="SMART" id="SM00428">
    <property type="entry name" value="H3"/>
    <property type="match status" value="1"/>
</dbReference>
<evidence type="ECO:0000256" key="1">
    <source>
        <dbReference type="ARBA" id="ARBA00010343"/>
    </source>
</evidence>
<dbReference type="InterPro" id="IPR007125">
    <property type="entry name" value="H2A/H2B/H3"/>
</dbReference>
<evidence type="ECO:0000256" key="2">
    <source>
        <dbReference type="SAM" id="MobiDB-lite"/>
    </source>
</evidence>
<dbReference type="GO" id="GO:0030527">
    <property type="term" value="F:structural constituent of chromatin"/>
    <property type="evidence" value="ECO:0007669"/>
    <property type="project" value="InterPro"/>
</dbReference>
<dbReference type="GO" id="GO:0000786">
    <property type="term" value="C:nucleosome"/>
    <property type="evidence" value="ECO:0007669"/>
    <property type="project" value="InterPro"/>
</dbReference>
<evidence type="ECO:0000313" key="5">
    <source>
        <dbReference type="WBParaSite" id="PSU_v2.g6467.t1"/>
    </source>
</evidence>
<sequence>MTRPVARKTIRKTATATKKQARKQSTPIKQVPKPIQALTRLRKLKQNEEYLIPNAAFVRIVKDALSNAAINLRNDAKYFRIQRAALDALKISAEAYLIQLFEDLTLLVEHAKRKTLMMQDFQLIKRLRASTGDRTMLALRSENQRY</sequence>
<dbReference type="PRINTS" id="PR00622">
    <property type="entry name" value="HISTONEH3"/>
</dbReference>
<dbReference type="InterPro" id="IPR009072">
    <property type="entry name" value="Histone-fold"/>
</dbReference>
<feature type="region of interest" description="Disordered" evidence="2">
    <location>
        <begin position="1"/>
        <end position="29"/>
    </location>
</feature>
<dbReference type="Pfam" id="PF00125">
    <property type="entry name" value="Histone"/>
    <property type="match status" value="1"/>
</dbReference>
<feature type="domain" description="Core Histone H2A/H2B/H3" evidence="3">
    <location>
        <begin position="37"/>
        <end position="126"/>
    </location>
</feature>
<dbReference type="Gene3D" id="1.10.20.10">
    <property type="entry name" value="Histone, subunit A"/>
    <property type="match status" value="1"/>
</dbReference>
<dbReference type="SUPFAM" id="SSF47113">
    <property type="entry name" value="Histone-fold"/>
    <property type="match status" value="1"/>
</dbReference>
<evidence type="ECO:0000259" key="3">
    <source>
        <dbReference type="Pfam" id="PF00125"/>
    </source>
</evidence>